<evidence type="ECO:0000313" key="4">
    <source>
        <dbReference type="Proteomes" id="UP000679498"/>
    </source>
</evidence>
<dbReference type="EMBL" id="CP075897">
    <property type="protein sequence ID" value="QWB31335.1"/>
    <property type="molecule type" value="Genomic_DNA"/>
</dbReference>
<proteinExistence type="predicted"/>
<reference evidence="3 4" key="1">
    <citation type="submission" date="2021-05" db="EMBL/GenBank/DDBJ databases">
        <title>Biocontrol using Exiguobacterium acetylicum SI17 against litchi downy blight caused by Peronophythora litchii.</title>
        <authorList>
            <person name="Zheng L."/>
        </authorList>
    </citation>
    <scope>NUCLEOTIDE SEQUENCE [LARGE SCALE GENOMIC DNA]</scope>
    <source>
        <strain evidence="3 4">SI17</strain>
    </source>
</reference>
<name>A0ABX8GE38_EXIAC</name>
<feature type="transmembrane region" description="Helical" evidence="2">
    <location>
        <begin position="21"/>
        <end position="40"/>
    </location>
</feature>
<keyword evidence="2" id="KW-1133">Transmembrane helix</keyword>
<organism evidence="3 4">
    <name type="scientific">Exiguobacterium acetylicum</name>
    <name type="common">Brevibacterium acetylicum</name>
    <dbReference type="NCBI Taxonomy" id="41170"/>
    <lineage>
        <taxon>Bacteria</taxon>
        <taxon>Bacillati</taxon>
        <taxon>Bacillota</taxon>
        <taxon>Bacilli</taxon>
        <taxon>Bacillales</taxon>
        <taxon>Bacillales Family XII. Incertae Sedis</taxon>
        <taxon>Exiguobacterium</taxon>
    </lineage>
</organism>
<feature type="compositionally biased region" description="Basic and acidic residues" evidence="1">
    <location>
        <begin position="48"/>
        <end position="66"/>
    </location>
</feature>
<evidence type="ECO:0000313" key="3">
    <source>
        <dbReference type="EMBL" id="QWB31335.1"/>
    </source>
</evidence>
<keyword evidence="4" id="KW-1185">Reference proteome</keyword>
<dbReference type="GeneID" id="88811359"/>
<evidence type="ECO:0000256" key="1">
    <source>
        <dbReference type="SAM" id="MobiDB-lite"/>
    </source>
</evidence>
<protein>
    <submittedName>
        <fullName evidence="3">Uncharacterized protein</fullName>
    </submittedName>
</protein>
<feature type="region of interest" description="Disordered" evidence="1">
    <location>
        <begin position="46"/>
        <end position="94"/>
    </location>
</feature>
<dbReference type="RefSeq" id="WP_214813752.1">
    <property type="nucleotide sequence ID" value="NZ_CP075897.1"/>
</dbReference>
<keyword evidence="2" id="KW-0472">Membrane</keyword>
<dbReference type="Proteomes" id="UP000679498">
    <property type="component" value="Chromosome"/>
</dbReference>
<gene>
    <name evidence="3" type="ORF">KKI46_06705</name>
</gene>
<accession>A0ABX8GE38</accession>
<keyword evidence="2" id="KW-0812">Transmembrane</keyword>
<sequence length="412" mass="45975">MDNERKRIFKYSRYNRRTIQIRWIIGILAVVIIGGSYFLGMHTKSSQVKKETPVTESKTEKAKQKSDTPVASDPRDLASFGHGTNVEQTNNDFSPKDVQNALDTGKPVVEKAISSTTELVNRIVKEQKKMKETEQLRIKDFQKTVTQDVRDRVDAQVEILNEAAQIAHMMAAGAYMAKNEDVPFTNVENVIAEKLEPLSQNLLDIAYSLETYTVSKSFETWDEAENYLPNREEKTLRAIPLNEAIFNASSSDATETSTDASNVMNEDDGELIAEFLDGQFQLTAMLKEADDKYYEMSLEYPAEGDDLTTGDSLSLMVNGMSEKIIGIQKSPTADGSIKHIANTLSTAIIEMQSTASELVSSERLLKSNEMETRQDGYYRGQEAIQNLNDLNSNLDTSGFTSLDLPTPDINGN</sequence>
<evidence type="ECO:0000256" key="2">
    <source>
        <dbReference type="SAM" id="Phobius"/>
    </source>
</evidence>